<dbReference type="STRING" id="688.A6E04_01855"/>
<comment type="similarity">
    <text evidence="1">Belongs to the stealth family.</text>
</comment>
<sequence length="315" mass="37221">MTINKVDIVYTWVDGTDPVWQEKKQFHLNSEEGYQQCQNNQIGDKRYLHHNELKYSLRSLCQFAEWVNHIYIITDNQSPAWLKESNKLTIIDHKDIIPEQLLPTFNSSVIESYLHKIPNLSEHFIYFNDDMMLGKETSISDFFKKDMPKLFTSSIFQSRKKIKENATYNMLAIKNSRNKIKELTGSCVNYGLRHGIRAIKKSRLEMVFNLYSKDVENWSKEKFRLTPFSLLYLYSFHDIVKKEMITCYQKNLKSSNSMNLFPTFCYINNDNILYFSSNFEKLSPLVFCINETNIPLEKLPLFTTGKLSHKSEFEL</sequence>
<evidence type="ECO:0000313" key="6">
    <source>
        <dbReference type="EMBL" id="OCH18592.1"/>
    </source>
</evidence>
<dbReference type="InterPro" id="IPR021520">
    <property type="entry name" value="Stealth_CR2"/>
</dbReference>
<evidence type="ECO:0000259" key="5">
    <source>
        <dbReference type="Pfam" id="PF17101"/>
    </source>
</evidence>
<accession>A0A1B9NVG4</accession>
<evidence type="ECO:0000259" key="4">
    <source>
        <dbReference type="Pfam" id="PF11380"/>
    </source>
</evidence>
<evidence type="ECO:0000313" key="7">
    <source>
        <dbReference type="Proteomes" id="UP000093523"/>
    </source>
</evidence>
<feature type="domain" description="Stealth protein CR2 conserved region 2" evidence="4">
    <location>
        <begin position="46"/>
        <end position="147"/>
    </location>
</feature>
<dbReference type="GO" id="GO:0000271">
    <property type="term" value="P:polysaccharide biosynthetic process"/>
    <property type="evidence" value="ECO:0007669"/>
    <property type="project" value="UniProtKB-KW"/>
</dbReference>
<dbReference type="Proteomes" id="UP000093523">
    <property type="component" value="Unassembled WGS sequence"/>
</dbReference>
<organism evidence="6 7">
    <name type="scientific">Aliivibrio logei</name>
    <name type="common">Vibrio logei</name>
    <dbReference type="NCBI Taxonomy" id="688"/>
    <lineage>
        <taxon>Bacteria</taxon>
        <taxon>Pseudomonadati</taxon>
        <taxon>Pseudomonadota</taxon>
        <taxon>Gammaproteobacteria</taxon>
        <taxon>Vibrionales</taxon>
        <taxon>Vibrionaceae</taxon>
        <taxon>Aliivibrio</taxon>
    </lineage>
</organism>
<feature type="domain" description="Stealth protein CR1 conserved region 1" evidence="5">
    <location>
        <begin position="5"/>
        <end position="25"/>
    </location>
</feature>
<comment type="caution">
    <text evidence="6">The sequence shown here is derived from an EMBL/GenBank/DDBJ whole genome shotgun (WGS) entry which is preliminary data.</text>
</comment>
<dbReference type="EMBL" id="MAJU01000024">
    <property type="protein sequence ID" value="OCH18592.1"/>
    <property type="molecule type" value="Genomic_DNA"/>
</dbReference>
<evidence type="ECO:0000256" key="2">
    <source>
        <dbReference type="ARBA" id="ARBA00022679"/>
    </source>
</evidence>
<proteinExistence type="inferred from homology"/>
<protein>
    <recommendedName>
        <fullName evidence="8">Stealth protein SacB</fullName>
    </recommendedName>
</protein>
<dbReference type="RefSeq" id="WP_065611866.1">
    <property type="nucleotide sequence ID" value="NZ_CAWMPN010000024.1"/>
</dbReference>
<name>A0A1B9NVG4_ALILO</name>
<evidence type="ECO:0000256" key="3">
    <source>
        <dbReference type="ARBA" id="ARBA00023169"/>
    </source>
</evidence>
<gene>
    <name evidence="6" type="ORF">A6E04_01855</name>
</gene>
<dbReference type="Pfam" id="PF17101">
    <property type="entry name" value="Stealth_CR1"/>
    <property type="match status" value="1"/>
</dbReference>
<dbReference type="GO" id="GO:0016772">
    <property type="term" value="F:transferase activity, transferring phosphorus-containing groups"/>
    <property type="evidence" value="ECO:0007669"/>
    <property type="project" value="InterPro"/>
</dbReference>
<evidence type="ECO:0008006" key="8">
    <source>
        <dbReference type="Google" id="ProtNLM"/>
    </source>
</evidence>
<reference evidence="6 7" key="1">
    <citation type="submission" date="2016-06" db="EMBL/GenBank/DDBJ databases">
        <authorList>
            <person name="Kjaerup R.B."/>
            <person name="Dalgaard T.S."/>
            <person name="Juul-Madsen H.R."/>
        </authorList>
    </citation>
    <scope>NUCLEOTIDE SEQUENCE [LARGE SCALE GENOMIC DNA]</scope>
    <source>
        <strain evidence="6 7">1S159</strain>
    </source>
</reference>
<dbReference type="PANTHER" id="PTHR24045">
    <property type="match status" value="1"/>
</dbReference>
<keyword evidence="3" id="KW-0270">Exopolysaccharide synthesis</keyword>
<keyword evidence="2" id="KW-0808">Transferase</keyword>
<dbReference type="InterPro" id="IPR031358">
    <property type="entry name" value="Stealth_CR1"/>
</dbReference>
<dbReference type="Pfam" id="PF11380">
    <property type="entry name" value="Stealth_CR2"/>
    <property type="match status" value="1"/>
</dbReference>
<evidence type="ECO:0000256" key="1">
    <source>
        <dbReference type="ARBA" id="ARBA00007583"/>
    </source>
</evidence>
<dbReference type="PANTHER" id="PTHR24045:SF0">
    <property type="entry name" value="N-ACETYLGLUCOSAMINE-1-PHOSPHOTRANSFERASE SUBUNITS ALPHA_BETA"/>
    <property type="match status" value="1"/>
</dbReference>
<dbReference type="AlphaFoldDB" id="A0A1B9NVG4"/>
<dbReference type="InterPro" id="IPR047141">
    <property type="entry name" value="Stealth"/>
</dbReference>